<dbReference type="Proteomes" id="UP000579153">
    <property type="component" value="Unassembled WGS sequence"/>
</dbReference>
<organism evidence="2 3">
    <name type="scientific">Nonomuraea jabiensis</name>
    <dbReference type="NCBI Taxonomy" id="882448"/>
    <lineage>
        <taxon>Bacteria</taxon>
        <taxon>Bacillati</taxon>
        <taxon>Actinomycetota</taxon>
        <taxon>Actinomycetes</taxon>
        <taxon>Streptosporangiales</taxon>
        <taxon>Streptosporangiaceae</taxon>
        <taxon>Nonomuraea</taxon>
    </lineage>
</organism>
<evidence type="ECO:0000259" key="1">
    <source>
        <dbReference type="Pfam" id="PF14024"/>
    </source>
</evidence>
<accession>A0A7W9G3K8</accession>
<dbReference type="AlphaFoldDB" id="A0A7W9G3K8"/>
<dbReference type="RefSeq" id="WP_185070093.1">
    <property type="nucleotide sequence ID" value="NZ_JACHMB010000001.1"/>
</dbReference>
<keyword evidence="3" id="KW-1185">Reference proteome</keyword>
<dbReference type="EMBL" id="JACHMB010000001">
    <property type="protein sequence ID" value="MBB5776600.1"/>
    <property type="molecule type" value="Genomic_DNA"/>
</dbReference>
<sequence length="185" mass="20282">MNLDEFWSIVESARTDAKPTDEALVDRLAALSMNEILDFHERFNEVEGAVNRWDVWAAAYLIGGGCSDDSFSDFRAGLIALGHGWFERAAQSPDNLADHPAVIEAAAQGGDPAIFYEEVQFAADAAYERHTDGDVDAFYEASAAREEAVVDQVAGDDMGEDFDFDDDAQMRQRLPRLAALFLPAG</sequence>
<gene>
    <name evidence="2" type="ORF">HD596_003356</name>
</gene>
<reference evidence="2 3" key="1">
    <citation type="submission" date="2020-08" db="EMBL/GenBank/DDBJ databases">
        <title>Sequencing the genomes of 1000 actinobacteria strains.</title>
        <authorList>
            <person name="Klenk H.-P."/>
        </authorList>
    </citation>
    <scope>NUCLEOTIDE SEQUENCE [LARGE SCALE GENOMIC DNA]</scope>
    <source>
        <strain evidence="2 3">DSM 45507</strain>
    </source>
</reference>
<proteinExistence type="predicted"/>
<evidence type="ECO:0000313" key="2">
    <source>
        <dbReference type="EMBL" id="MBB5776600.1"/>
    </source>
</evidence>
<feature type="domain" description="DUF4240" evidence="1">
    <location>
        <begin position="1"/>
        <end position="129"/>
    </location>
</feature>
<dbReference type="Pfam" id="PF14024">
    <property type="entry name" value="DUF4240"/>
    <property type="match status" value="1"/>
</dbReference>
<comment type="caution">
    <text evidence="2">The sequence shown here is derived from an EMBL/GenBank/DDBJ whole genome shotgun (WGS) entry which is preliminary data.</text>
</comment>
<dbReference type="InterPro" id="IPR025334">
    <property type="entry name" value="DUF4240"/>
</dbReference>
<protein>
    <recommendedName>
        <fullName evidence="1">DUF4240 domain-containing protein</fullName>
    </recommendedName>
</protein>
<name>A0A7W9G3K8_9ACTN</name>
<evidence type="ECO:0000313" key="3">
    <source>
        <dbReference type="Proteomes" id="UP000579153"/>
    </source>
</evidence>